<sequence>MFVDVFSDRTAVSTRECPRAAASGLPEHPQSGHIIPGGRGRRWGHPEDAVGLEGVETRRPDAHQQPVAQQDGQRDQEAARLVALGCSNTTEKAIAATSTSMQILIRGCFFLLFFGTFSDSVVAKSCCLLWPEDNRCRQLKVKLPALAGGVMNRAAPK</sequence>
<name>A0AA38I140_9CUCU</name>
<keyword evidence="3" id="KW-1185">Reference proteome</keyword>
<accession>A0AA38I140</accession>
<evidence type="ECO:0000313" key="3">
    <source>
        <dbReference type="Proteomes" id="UP001168821"/>
    </source>
</evidence>
<evidence type="ECO:0000313" key="2">
    <source>
        <dbReference type="EMBL" id="KAJ3644789.1"/>
    </source>
</evidence>
<evidence type="ECO:0000256" key="1">
    <source>
        <dbReference type="SAM" id="MobiDB-lite"/>
    </source>
</evidence>
<feature type="region of interest" description="Disordered" evidence="1">
    <location>
        <begin position="17"/>
        <end position="74"/>
    </location>
</feature>
<reference evidence="2" key="1">
    <citation type="journal article" date="2023" name="G3 (Bethesda)">
        <title>Whole genome assemblies of Zophobas morio and Tenebrio molitor.</title>
        <authorList>
            <person name="Kaur S."/>
            <person name="Stinson S.A."/>
            <person name="diCenzo G.C."/>
        </authorList>
    </citation>
    <scope>NUCLEOTIDE SEQUENCE</scope>
    <source>
        <strain evidence="2">QUZm001</strain>
    </source>
</reference>
<dbReference type="Proteomes" id="UP001168821">
    <property type="component" value="Unassembled WGS sequence"/>
</dbReference>
<dbReference type="EMBL" id="JALNTZ010000007">
    <property type="protein sequence ID" value="KAJ3644789.1"/>
    <property type="molecule type" value="Genomic_DNA"/>
</dbReference>
<gene>
    <name evidence="2" type="ORF">Zmor_022492</name>
</gene>
<organism evidence="2 3">
    <name type="scientific">Zophobas morio</name>
    <dbReference type="NCBI Taxonomy" id="2755281"/>
    <lineage>
        <taxon>Eukaryota</taxon>
        <taxon>Metazoa</taxon>
        <taxon>Ecdysozoa</taxon>
        <taxon>Arthropoda</taxon>
        <taxon>Hexapoda</taxon>
        <taxon>Insecta</taxon>
        <taxon>Pterygota</taxon>
        <taxon>Neoptera</taxon>
        <taxon>Endopterygota</taxon>
        <taxon>Coleoptera</taxon>
        <taxon>Polyphaga</taxon>
        <taxon>Cucujiformia</taxon>
        <taxon>Tenebrionidae</taxon>
        <taxon>Zophobas</taxon>
    </lineage>
</organism>
<dbReference type="AlphaFoldDB" id="A0AA38I140"/>
<comment type="caution">
    <text evidence="2">The sequence shown here is derived from an EMBL/GenBank/DDBJ whole genome shotgun (WGS) entry which is preliminary data.</text>
</comment>
<proteinExistence type="predicted"/>
<protein>
    <submittedName>
        <fullName evidence="2">Uncharacterized protein</fullName>
    </submittedName>
</protein>